<keyword evidence="1" id="KW-1133">Transmembrane helix</keyword>
<keyword evidence="1" id="KW-0472">Membrane</keyword>
<evidence type="ECO:0000313" key="2">
    <source>
        <dbReference type="EMBL" id="NMW93712.1"/>
    </source>
</evidence>
<feature type="transmembrane region" description="Helical" evidence="1">
    <location>
        <begin position="16"/>
        <end position="38"/>
    </location>
</feature>
<feature type="transmembrane region" description="Helical" evidence="1">
    <location>
        <begin position="44"/>
        <end position="66"/>
    </location>
</feature>
<dbReference type="Proteomes" id="UP000582487">
    <property type="component" value="Unassembled WGS sequence"/>
</dbReference>
<keyword evidence="1" id="KW-0812">Transmembrane</keyword>
<dbReference type="RefSeq" id="WP_004016404.1">
    <property type="nucleotide sequence ID" value="NZ_JABCUO010000010.1"/>
</dbReference>
<reference evidence="2 3" key="1">
    <citation type="submission" date="2020-04" db="EMBL/GenBank/DDBJ databases">
        <title>Antimicrobial susceptibility and clonality of vaginal-derived multi-drug resistant Mobiluncus isolates in China.</title>
        <authorList>
            <person name="Zhang X."/>
        </authorList>
    </citation>
    <scope>NUCLEOTIDE SEQUENCE [LARGE SCALE GENOMIC DNA]</scope>
    <source>
        <strain evidence="2 3">7</strain>
    </source>
</reference>
<proteinExistence type="predicted"/>
<sequence>MNELEQYRNELKKRQALALIFVILGLAFSVLGNVFLRANVPGTPIFNIITVAGIIFELICVGYMGVNLGKMRNDEILQAAYIRENDEREAAIRMKSGRPVITVLSMVLVGASLIVDAFSITAFIALQSAAAFQLIAAFALTGYWSHKL</sequence>
<dbReference type="AlphaFoldDB" id="A0A848RLU5"/>
<comment type="caution">
    <text evidence="2">The sequence shown here is derived from an EMBL/GenBank/DDBJ whole genome shotgun (WGS) entry which is preliminary data.</text>
</comment>
<feature type="transmembrane region" description="Helical" evidence="1">
    <location>
        <begin position="100"/>
        <end position="118"/>
    </location>
</feature>
<organism evidence="2 3">
    <name type="scientific">Mobiluncus mulieris</name>
    <dbReference type="NCBI Taxonomy" id="2052"/>
    <lineage>
        <taxon>Bacteria</taxon>
        <taxon>Bacillati</taxon>
        <taxon>Actinomycetota</taxon>
        <taxon>Actinomycetes</taxon>
        <taxon>Actinomycetales</taxon>
        <taxon>Actinomycetaceae</taxon>
        <taxon>Mobiluncus</taxon>
    </lineage>
</organism>
<name>A0A848RLU5_9ACTO</name>
<accession>A0A848RLU5</accession>
<gene>
    <name evidence="2" type="ORF">HHJ74_08445</name>
</gene>
<protein>
    <submittedName>
        <fullName evidence="2">Uncharacterized protein</fullName>
    </submittedName>
</protein>
<evidence type="ECO:0000256" key="1">
    <source>
        <dbReference type="SAM" id="Phobius"/>
    </source>
</evidence>
<evidence type="ECO:0000313" key="3">
    <source>
        <dbReference type="Proteomes" id="UP000582487"/>
    </source>
</evidence>
<feature type="transmembrane region" description="Helical" evidence="1">
    <location>
        <begin position="124"/>
        <end position="144"/>
    </location>
</feature>
<dbReference type="EMBL" id="JABCUV010000010">
    <property type="protein sequence ID" value="NMW93712.1"/>
    <property type="molecule type" value="Genomic_DNA"/>
</dbReference>